<evidence type="ECO:0000313" key="9">
    <source>
        <dbReference type="EMBL" id="MCZ8372537.1"/>
    </source>
</evidence>
<dbReference type="EMBL" id="JAPZVM010000004">
    <property type="protein sequence ID" value="MCZ8372537.1"/>
    <property type="molecule type" value="Genomic_DNA"/>
</dbReference>
<accession>A0ABT4PHL4</accession>
<proteinExistence type="inferred from homology"/>
<evidence type="ECO:0000256" key="4">
    <source>
        <dbReference type="ARBA" id="ARBA00022692"/>
    </source>
</evidence>
<sequence length="998" mass="110933">MVSFIGLQTQEVAIKPIVNVVLKTDSETLDEVVVVAYGTAKKESLTGSVSVVDSKKIEQRIGTSVTGALEGSAPGIQVNNTYGEPGANPSIRIRGFGTISTQSGAADPLYVVDGVPFDGNISDLNSADIESMSVLKDAASAALYGNRAANGVVLITTKRGKEYGKTSISLSTNQGMYTRGIAEYDRLGADQWMEAEWLGLKHYAMSTPSLSMNETDAASYATQNLISSLVKRNIYDAADNALFDSNGKLIANKLAGYNDLDWADALERKGYRQEYTLSATTTGEKFNVYSSVGYLKENGYIINTGFERFSGRVNTTYNPTKWLKTGINLSATAQNQNYNENAYGSYYANPFYTSRYMAPVYPIYAHNADGSLIYDEDGNKQYDLTSSYLSNRHIIYELLTDQQQQKRNTLGGQAYATINLPYDLSVTVKGDLSHRTNNISQYNNPNIGDGAENNGRLTNYAYQYRTFNVQEQVNWKRSFGKHNVDLMLGHENYGYLMEVTYGMNTNMSVSGNYTMGNFTTNSYYQGYNDEYKTESYLSRLRYNFDERYFFEASLRRDGSSRFHPDHRWGNFFSVGGSWNISKEAFMEEVEWVDYLKLRASYGEVGNDAGVSYYGYMALYELGKNGGTGALLKKSLPADDIKWETTQTIDIGIDGRLFDRLNFSLGYFDKRSKDLLFEVKLPLSAGSFPMNDASVNMTQYKNIGTISNRGFEFAADVDVLRTKDWNWNIGLDATFLKNKIITLPDGQDILQGMQKYSEGHSIYEFWTYHFVGVDQMTGNSLYTLDPAQKSKAAESGKLVTINGTDYTTDTTYGLKDWAGTALPTVYGSFRTSLSWKDLTFGALFTYSLGGKTYDSGYANLMSTAAASASALHTDVLKSWNGVPEGMTETSPNRIDPNGIPVLDHNLSTYNNALSDRWLTSASYLVLKNINLSYRFPKKIIGKLGIAGLTINAGIENLFTLTSRKGLNPQYSFSGYSKTGQEDDTYVTARVYNLGLTLNF</sequence>
<dbReference type="Gene3D" id="2.40.170.20">
    <property type="entry name" value="TonB-dependent receptor, beta-barrel domain"/>
    <property type="match status" value="1"/>
</dbReference>
<protein>
    <submittedName>
        <fullName evidence="9">SusC/RagA family TonB-linked outer membrane protein</fullName>
    </submittedName>
</protein>
<dbReference type="NCBIfam" id="TIGR04057">
    <property type="entry name" value="SusC_RagA_signa"/>
    <property type="match status" value="1"/>
</dbReference>
<evidence type="ECO:0000313" key="10">
    <source>
        <dbReference type="Proteomes" id="UP001141933"/>
    </source>
</evidence>
<dbReference type="InterPro" id="IPR023996">
    <property type="entry name" value="TonB-dep_OMP_SusC/RagA"/>
</dbReference>
<dbReference type="RefSeq" id="WP_269877773.1">
    <property type="nucleotide sequence ID" value="NZ_JAPZVM010000004.1"/>
</dbReference>
<dbReference type="PANTHER" id="PTHR30069:SF28">
    <property type="entry name" value="TONB-DEPENDENT RECEPTOR YNCD-RELATED"/>
    <property type="match status" value="1"/>
</dbReference>
<keyword evidence="3 7" id="KW-1134">Transmembrane beta strand</keyword>
<dbReference type="InterPro" id="IPR037066">
    <property type="entry name" value="Plug_dom_sf"/>
</dbReference>
<keyword evidence="2 7" id="KW-0813">Transport</keyword>
<dbReference type="Gene3D" id="2.170.130.10">
    <property type="entry name" value="TonB-dependent receptor, plug domain"/>
    <property type="match status" value="1"/>
</dbReference>
<evidence type="ECO:0000256" key="1">
    <source>
        <dbReference type="ARBA" id="ARBA00004571"/>
    </source>
</evidence>
<dbReference type="Proteomes" id="UP001141933">
    <property type="component" value="Unassembled WGS sequence"/>
</dbReference>
<feature type="domain" description="TonB-dependent receptor plug" evidence="8">
    <location>
        <begin position="42"/>
        <end position="152"/>
    </location>
</feature>
<dbReference type="PANTHER" id="PTHR30069">
    <property type="entry name" value="TONB-DEPENDENT OUTER MEMBRANE RECEPTOR"/>
    <property type="match status" value="1"/>
</dbReference>
<comment type="caution">
    <text evidence="9">The sequence shown here is derived from an EMBL/GenBank/DDBJ whole genome shotgun (WGS) entry which is preliminary data.</text>
</comment>
<keyword evidence="4 7" id="KW-0812">Transmembrane</keyword>
<dbReference type="InterPro" id="IPR023997">
    <property type="entry name" value="TonB-dep_OMP_SusC/RagA_CS"/>
</dbReference>
<dbReference type="Pfam" id="PF07715">
    <property type="entry name" value="Plug"/>
    <property type="match status" value="1"/>
</dbReference>
<evidence type="ECO:0000256" key="5">
    <source>
        <dbReference type="ARBA" id="ARBA00023136"/>
    </source>
</evidence>
<dbReference type="SUPFAM" id="SSF56935">
    <property type="entry name" value="Porins"/>
    <property type="match status" value="1"/>
</dbReference>
<organism evidence="9 10">
    <name type="scientific">Phocaeicola acetigenes</name>
    <dbReference type="NCBI Taxonomy" id="3016083"/>
    <lineage>
        <taxon>Bacteria</taxon>
        <taxon>Pseudomonadati</taxon>
        <taxon>Bacteroidota</taxon>
        <taxon>Bacteroidia</taxon>
        <taxon>Bacteroidales</taxon>
        <taxon>Bacteroidaceae</taxon>
        <taxon>Phocaeicola</taxon>
    </lineage>
</organism>
<dbReference type="InterPro" id="IPR039426">
    <property type="entry name" value="TonB-dep_rcpt-like"/>
</dbReference>
<gene>
    <name evidence="9" type="ORF">O6P32_07410</name>
</gene>
<keyword evidence="10" id="KW-1185">Reference proteome</keyword>
<evidence type="ECO:0000256" key="7">
    <source>
        <dbReference type="PROSITE-ProRule" id="PRU01360"/>
    </source>
</evidence>
<dbReference type="InterPro" id="IPR012910">
    <property type="entry name" value="Plug_dom"/>
</dbReference>
<evidence type="ECO:0000256" key="3">
    <source>
        <dbReference type="ARBA" id="ARBA00022452"/>
    </source>
</evidence>
<evidence type="ECO:0000256" key="2">
    <source>
        <dbReference type="ARBA" id="ARBA00022448"/>
    </source>
</evidence>
<comment type="similarity">
    <text evidence="7">Belongs to the TonB-dependent receptor family.</text>
</comment>
<evidence type="ECO:0000259" key="8">
    <source>
        <dbReference type="Pfam" id="PF07715"/>
    </source>
</evidence>
<dbReference type="NCBIfam" id="TIGR04056">
    <property type="entry name" value="OMP_RagA_SusC"/>
    <property type="match status" value="1"/>
</dbReference>
<dbReference type="PROSITE" id="PS52016">
    <property type="entry name" value="TONB_DEPENDENT_REC_3"/>
    <property type="match status" value="1"/>
</dbReference>
<comment type="subcellular location">
    <subcellularLocation>
        <location evidence="1 7">Cell outer membrane</location>
        <topology evidence="1 7">Multi-pass membrane protein</topology>
    </subcellularLocation>
</comment>
<name>A0ABT4PHL4_9BACT</name>
<keyword evidence="6 7" id="KW-0998">Cell outer membrane</keyword>
<dbReference type="InterPro" id="IPR036942">
    <property type="entry name" value="Beta-barrel_TonB_sf"/>
</dbReference>
<keyword evidence="5 7" id="KW-0472">Membrane</keyword>
<evidence type="ECO:0000256" key="6">
    <source>
        <dbReference type="ARBA" id="ARBA00023237"/>
    </source>
</evidence>
<reference evidence="9" key="1">
    <citation type="submission" date="2022-12" db="EMBL/GenBank/DDBJ databases">
        <title>Phocaeicola acetigenes sp. nov., isolated feces from a healthy human.</title>
        <authorList>
            <person name="Do H."/>
            <person name="Ha Y.B."/>
            <person name="Kim J.-S."/>
            <person name="Suh M.K."/>
            <person name="Kim H.S."/>
            <person name="Lee J.-S."/>
        </authorList>
    </citation>
    <scope>NUCLEOTIDE SEQUENCE</scope>
    <source>
        <strain evidence="9">KGMB11183</strain>
    </source>
</reference>